<dbReference type="GO" id="GO:0003677">
    <property type="term" value="F:DNA binding"/>
    <property type="evidence" value="ECO:0007669"/>
    <property type="project" value="UniProtKB-KW"/>
</dbReference>
<keyword evidence="3" id="KW-0238">DNA-binding</keyword>
<keyword evidence="2" id="KW-0805">Transcription regulation</keyword>
<accession>A0A3A4BQ15</accession>
<evidence type="ECO:0000256" key="2">
    <source>
        <dbReference type="ARBA" id="ARBA00023015"/>
    </source>
</evidence>
<protein>
    <submittedName>
        <fullName evidence="7">MerR family transcriptional regulator</fullName>
    </submittedName>
</protein>
<dbReference type="Proteomes" id="UP000265768">
    <property type="component" value="Unassembled WGS sequence"/>
</dbReference>
<evidence type="ECO:0000256" key="5">
    <source>
        <dbReference type="SAM" id="MobiDB-lite"/>
    </source>
</evidence>
<proteinExistence type="predicted"/>
<dbReference type="AlphaFoldDB" id="A0A3A4BQ15"/>
<dbReference type="SUPFAM" id="SSF46955">
    <property type="entry name" value="Putative DNA-binding domain"/>
    <property type="match status" value="1"/>
</dbReference>
<dbReference type="OrthoDB" id="5296483at2"/>
<evidence type="ECO:0000256" key="1">
    <source>
        <dbReference type="ARBA" id="ARBA00022491"/>
    </source>
</evidence>
<dbReference type="SMART" id="SM00422">
    <property type="entry name" value="HTH_MERR"/>
    <property type="match status" value="1"/>
</dbReference>
<dbReference type="PANTHER" id="PTHR30204:SF69">
    <property type="entry name" value="MERR-FAMILY TRANSCRIPTIONAL REGULATOR"/>
    <property type="match status" value="1"/>
</dbReference>
<dbReference type="RefSeq" id="WP_119926196.1">
    <property type="nucleotide sequence ID" value="NZ_QZEY01000003.1"/>
</dbReference>
<keyword evidence="1" id="KW-0678">Repressor</keyword>
<evidence type="ECO:0000256" key="4">
    <source>
        <dbReference type="ARBA" id="ARBA00023163"/>
    </source>
</evidence>
<dbReference type="GO" id="GO:0003700">
    <property type="term" value="F:DNA-binding transcription factor activity"/>
    <property type="evidence" value="ECO:0007669"/>
    <property type="project" value="InterPro"/>
</dbReference>
<dbReference type="PANTHER" id="PTHR30204">
    <property type="entry name" value="REDOX-CYCLING DRUG-SENSING TRANSCRIPTIONAL ACTIVATOR SOXR"/>
    <property type="match status" value="1"/>
</dbReference>
<gene>
    <name evidence="7" type="ORF">D5H75_10390</name>
</gene>
<feature type="region of interest" description="Disordered" evidence="5">
    <location>
        <begin position="124"/>
        <end position="144"/>
    </location>
</feature>
<sequence>MRIGDLADATGVSRRLLRYYEEQGLLDPVRQANGYREYAPSDVGRVRRIRAMLAAGLPTAVIGRLLRCVHEDDDPTPLACPAFIADLHREHARIEETITHLQSTQKSLESLLKTALLQQAAVTGAAAGETRRESANSGTGARRV</sequence>
<feature type="domain" description="HTH merR-type" evidence="6">
    <location>
        <begin position="1"/>
        <end position="68"/>
    </location>
</feature>
<evidence type="ECO:0000313" key="7">
    <source>
        <dbReference type="EMBL" id="RJL33236.1"/>
    </source>
</evidence>
<dbReference type="PROSITE" id="PS50937">
    <property type="entry name" value="HTH_MERR_2"/>
    <property type="match status" value="1"/>
</dbReference>
<dbReference type="PROSITE" id="PS00552">
    <property type="entry name" value="HTH_MERR_1"/>
    <property type="match status" value="1"/>
</dbReference>
<dbReference type="InterPro" id="IPR009061">
    <property type="entry name" value="DNA-bd_dom_put_sf"/>
</dbReference>
<reference evidence="7 8" key="1">
    <citation type="submission" date="2018-09" db="EMBL/GenBank/DDBJ databases">
        <title>YIM 75507 draft genome.</title>
        <authorList>
            <person name="Tang S."/>
            <person name="Feng Y."/>
        </authorList>
    </citation>
    <scope>NUCLEOTIDE SEQUENCE [LARGE SCALE GENOMIC DNA]</scope>
    <source>
        <strain evidence="7 8">YIM 75507</strain>
    </source>
</reference>
<keyword evidence="8" id="KW-1185">Reference proteome</keyword>
<dbReference type="PRINTS" id="PR00040">
    <property type="entry name" value="HTHMERR"/>
</dbReference>
<evidence type="ECO:0000313" key="8">
    <source>
        <dbReference type="Proteomes" id="UP000265768"/>
    </source>
</evidence>
<evidence type="ECO:0000256" key="3">
    <source>
        <dbReference type="ARBA" id="ARBA00023125"/>
    </source>
</evidence>
<keyword evidence="4" id="KW-0804">Transcription</keyword>
<organism evidence="7 8">
    <name type="scientific">Bailinhaonella thermotolerans</name>
    <dbReference type="NCBI Taxonomy" id="1070861"/>
    <lineage>
        <taxon>Bacteria</taxon>
        <taxon>Bacillati</taxon>
        <taxon>Actinomycetota</taxon>
        <taxon>Actinomycetes</taxon>
        <taxon>Streptosporangiales</taxon>
        <taxon>Streptosporangiaceae</taxon>
        <taxon>Bailinhaonella</taxon>
    </lineage>
</organism>
<feature type="compositionally biased region" description="Polar residues" evidence="5">
    <location>
        <begin position="135"/>
        <end position="144"/>
    </location>
</feature>
<evidence type="ECO:0000259" key="6">
    <source>
        <dbReference type="PROSITE" id="PS50937"/>
    </source>
</evidence>
<comment type="caution">
    <text evidence="7">The sequence shown here is derived from an EMBL/GenBank/DDBJ whole genome shotgun (WGS) entry which is preliminary data.</text>
</comment>
<dbReference type="InterPro" id="IPR047057">
    <property type="entry name" value="MerR_fam"/>
</dbReference>
<dbReference type="InterPro" id="IPR000551">
    <property type="entry name" value="MerR-type_HTH_dom"/>
</dbReference>
<dbReference type="Pfam" id="PF13411">
    <property type="entry name" value="MerR_1"/>
    <property type="match status" value="1"/>
</dbReference>
<dbReference type="EMBL" id="QZEY01000003">
    <property type="protein sequence ID" value="RJL33236.1"/>
    <property type="molecule type" value="Genomic_DNA"/>
</dbReference>
<dbReference type="Gene3D" id="1.10.1660.10">
    <property type="match status" value="1"/>
</dbReference>
<name>A0A3A4BQ15_9ACTN</name>